<dbReference type="Pfam" id="PF00534">
    <property type="entry name" value="Glycos_transf_1"/>
    <property type="match status" value="1"/>
</dbReference>
<evidence type="ECO:0000313" key="2">
    <source>
        <dbReference type="EMBL" id="MBE0464340.1"/>
    </source>
</evidence>
<evidence type="ECO:0000259" key="1">
    <source>
        <dbReference type="Pfam" id="PF00534"/>
    </source>
</evidence>
<dbReference type="InterPro" id="IPR029063">
    <property type="entry name" value="SAM-dependent_MTases_sf"/>
</dbReference>
<keyword evidence="3" id="KW-1185">Reference proteome</keyword>
<dbReference type="InterPro" id="IPR001296">
    <property type="entry name" value="Glyco_trans_1"/>
</dbReference>
<reference evidence="2 3" key="1">
    <citation type="submission" date="2020-07" db="EMBL/GenBank/DDBJ databases">
        <title>Halophilic bacteria isolated from french cheeses.</title>
        <authorList>
            <person name="Kothe C.I."/>
            <person name="Farah-Kraiem B."/>
            <person name="Renault P."/>
            <person name="Dridi B."/>
        </authorList>
    </citation>
    <scope>NUCLEOTIDE SEQUENCE [LARGE SCALE GENOMIC DNA]</scope>
    <source>
        <strain evidence="2 3">FME20</strain>
    </source>
</reference>
<accession>A0ABR9G098</accession>
<sequence length="1171" mass="130206">MDFYTRFTNHFRGEKDAIKERLTVYVPLLAPIMARYPEAQVVDLGSGRGEWLELMQENGWPAKGIDTNESMAQACNESGLVVEVNDALSALQQTESDTLAAITGFHIAEHIPFDSLVTLIQEALRTLVPGGVLILETPNPENLTVGLWSFYLDPTHLHPLPPPLLHFVATDSGYAKANILRLNGPKPPQGDAPLRQYMDWVVSAYPDYALIAHKHADEASAPWFDYLDTLTEAQQGSLETLAAKIEEQTEQLTRRDTELAQRDTELTQRGVELKQVEQERQHYHQQAEHLLQELNSVYNSRSWRITKPLRGVMHLQRQSTMSSGKLMRRMAQIPWLKRLALKVLNRFPALKVRVLKRMAASEGLFSRAGQFRDEDFINLDRDVLAAVRLEAAALRDAPLAEHHVLLKGIRLEGHINGSYSLAAVNRHLLTRLQQSDDAPALWLVPHENSLEERVRTTPGGEAETTRLNGLTDPAAWQALAPEQRVALYHHYPLIEPDPCHGLPIALFFWEESWVPREMIDTLNRHYAGVVVTAWFVKKVLMDSGCKLPVHVIAMPLVANPLAATSQVNDLARVNQHQTVNLLHVSSAFPRKGVDVLLQAFEKLATADPDITLTLKTFPNPHNQVDAWAEQYLSQPARERLYLIMEDYDAAQMAALYQKADIVVLPTRGEGLNMPAIEAGEFGRALVVTGYGAHTDFTPAAHSGWVNYCFDHAQSHFSAGQAVWAEPSVASLVEQVQQQITQLRGKDEGATASVASLQGAIQERFFAPGATHSVMAALTRLQAAAQQPAQSLSLSVYTTWDEPCGIAEYSRHLLSALQTVDEAASYTLYAPTLDKKGNRPATSENVTRSWQRGESPNLQDATGNVVWLQHHFAFYELDRQLHQQVQQCRQQGQRVYITLHTTRPVIDFDATRRRTVAATLAAFDRVFVHTLDDLNYLKRIGLTDNVTQMHQGVDSPKVDTPAEGALAATQPAHAPVIGSFGFLLPHKGVNTLIEAFAALRKKQQLPEGATLRLVTSVLDESSSQEELARCQRTAQRLGVDGHIEWHTEFLPLDEAQQLLGECNAVVLPYQYTQESSSAAVRTAVAVCANILTTPAPIFDEVKDVVWQAHGFESHDIAEGVARVLGAPAEQRSQYHGAREQWLAQRSWPTLATRYQGLLGAALVDQALAQTAE</sequence>
<name>A0ABR9G098_9GAMM</name>
<dbReference type="PANTHER" id="PTHR46656:SF3">
    <property type="entry name" value="PUTATIVE-RELATED"/>
    <property type="match status" value="1"/>
</dbReference>
<evidence type="ECO:0000313" key="3">
    <source>
        <dbReference type="Proteomes" id="UP001645038"/>
    </source>
</evidence>
<dbReference type="Gene3D" id="3.40.50.2000">
    <property type="entry name" value="Glycogen Phosphorylase B"/>
    <property type="match status" value="3"/>
</dbReference>
<dbReference type="Gene3D" id="3.40.50.150">
    <property type="entry name" value="Vaccinia Virus protein VP39"/>
    <property type="match status" value="1"/>
</dbReference>
<dbReference type="Proteomes" id="UP001645038">
    <property type="component" value="Unassembled WGS sequence"/>
</dbReference>
<comment type="caution">
    <text evidence="2">The sequence shown here is derived from an EMBL/GenBank/DDBJ whole genome shotgun (WGS) entry which is preliminary data.</text>
</comment>
<dbReference type="CDD" id="cd02440">
    <property type="entry name" value="AdoMet_MTases"/>
    <property type="match status" value="1"/>
</dbReference>
<dbReference type="Pfam" id="PF13692">
    <property type="entry name" value="Glyco_trans_1_4"/>
    <property type="match status" value="1"/>
</dbReference>
<gene>
    <name evidence="2" type="ORF">EI547_12875</name>
</gene>
<dbReference type="RefSeq" id="WP_192538845.1">
    <property type="nucleotide sequence ID" value="NZ_RRZB01000032.1"/>
</dbReference>
<dbReference type="SUPFAM" id="SSF53756">
    <property type="entry name" value="UDP-Glycosyltransferase/glycogen phosphorylase"/>
    <property type="match status" value="2"/>
</dbReference>
<proteinExistence type="predicted"/>
<dbReference type="PANTHER" id="PTHR46656">
    <property type="entry name" value="PUTATIVE-RELATED"/>
    <property type="match status" value="1"/>
</dbReference>
<dbReference type="EMBL" id="RRZB01000032">
    <property type="protein sequence ID" value="MBE0464340.1"/>
    <property type="molecule type" value="Genomic_DNA"/>
</dbReference>
<dbReference type="Pfam" id="PF13489">
    <property type="entry name" value="Methyltransf_23"/>
    <property type="match status" value="1"/>
</dbReference>
<organism evidence="2 3">
    <name type="scientific">Halomonas colorata</name>
    <dbReference type="NCBI Taxonomy" id="2742615"/>
    <lineage>
        <taxon>Bacteria</taxon>
        <taxon>Pseudomonadati</taxon>
        <taxon>Pseudomonadota</taxon>
        <taxon>Gammaproteobacteria</taxon>
        <taxon>Oceanospirillales</taxon>
        <taxon>Halomonadaceae</taxon>
        <taxon>Halomonas</taxon>
    </lineage>
</organism>
<dbReference type="SUPFAM" id="SSF53335">
    <property type="entry name" value="S-adenosyl-L-methionine-dependent methyltransferases"/>
    <property type="match status" value="1"/>
</dbReference>
<feature type="domain" description="Glycosyl transferase family 1" evidence="1">
    <location>
        <begin position="973"/>
        <end position="1126"/>
    </location>
</feature>
<protein>
    <submittedName>
        <fullName evidence="2">Glycosyltransferase</fullName>
    </submittedName>
</protein>